<protein>
    <submittedName>
        <fullName evidence="2">VOC family protein</fullName>
    </submittedName>
</protein>
<sequence length="247" mass="27204">MTERRKMARRAASEAVVEAGWQFILGGFETWVPAQGISEAIGIATIAGPAAPGDAGLGIDIRPDGIRLRIQDPATGWVEQPEVDAAQAITARLREHGYHPGGQGPGPHVQRLELALDTLDEDRIKPFWRAVLDYVDGPDGDLVDPRDHGPSVWFQAMDHPRPQRNRIHFDITVPHEQAQTRIDAGLATGGRLLSTEYAPSFWVLADPEGNEICICTWLDRDERRDAVLAAQARARAQEHQADLPDAR</sequence>
<evidence type="ECO:0000259" key="1">
    <source>
        <dbReference type="Pfam" id="PF18029"/>
    </source>
</evidence>
<dbReference type="RefSeq" id="WP_344066101.1">
    <property type="nucleotide sequence ID" value="NZ_BAAAPN010000051.1"/>
</dbReference>
<dbReference type="Pfam" id="PF18029">
    <property type="entry name" value="Glyoxalase_6"/>
    <property type="match status" value="1"/>
</dbReference>
<dbReference type="PANTHER" id="PTHR35908:SF1">
    <property type="entry name" value="CONSERVED PROTEIN"/>
    <property type="match status" value="1"/>
</dbReference>
<accession>A0ABP4WXG0</accession>
<feature type="domain" description="Glyoxalase-like" evidence="1">
    <location>
        <begin position="114"/>
        <end position="215"/>
    </location>
</feature>
<dbReference type="InterPro" id="IPR029068">
    <property type="entry name" value="Glyas_Bleomycin-R_OHBP_Dase"/>
</dbReference>
<dbReference type="Proteomes" id="UP001501475">
    <property type="component" value="Unassembled WGS sequence"/>
</dbReference>
<dbReference type="PANTHER" id="PTHR35908">
    <property type="entry name" value="HYPOTHETICAL FUSION PROTEIN"/>
    <property type="match status" value="1"/>
</dbReference>
<keyword evidence="3" id="KW-1185">Reference proteome</keyword>
<name>A0ABP4WXG0_9MICO</name>
<organism evidence="2 3">
    <name type="scientific">Nostocoides vanveenii</name>
    <dbReference type="NCBI Taxonomy" id="330835"/>
    <lineage>
        <taxon>Bacteria</taxon>
        <taxon>Bacillati</taxon>
        <taxon>Actinomycetota</taxon>
        <taxon>Actinomycetes</taxon>
        <taxon>Micrococcales</taxon>
        <taxon>Intrasporangiaceae</taxon>
        <taxon>Nostocoides</taxon>
    </lineage>
</organism>
<comment type="caution">
    <text evidence="2">The sequence shown here is derived from an EMBL/GenBank/DDBJ whole genome shotgun (WGS) entry which is preliminary data.</text>
</comment>
<reference evidence="3" key="1">
    <citation type="journal article" date="2019" name="Int. J. Syst. Evol. Microbiol.">
        <title>The Global Catalogue of Microorganisms (GCM) 10K type strain sequencing project: providing services to taxonomists for standard genome sequencing and annotation.</title>
        <authorList>
            <consortium name="The Broad Institute Genomics Platform"/>
            <consortium name="The Broad Institute Genome Sequencing Center for Infectious Disease"/>
            <person name="Wu L."/>
            <person name="Ma J."/>
        </authorList>
    </citation>
    <scope>NUCLEOTIDE SEQUENCE [LARGE SCALE GENOMIC DNA]</scope>
    <source>
        <strain evidence="3">JCM 15591</strain>
    </source>
</reference>
<dbReference type="EMBL" id="BAAAPN010000051">
    <property type="protein sequence ID" value="GAA1762443.1"/>
    <property type="molecule type" value="Genomic_DNA"/>
</dbReference>
<dbReference type="Gene3D" id="3.10.180.10">
    <property type="entry name" value="2,3-Dihydroxybiphenyl 1,2-Dioxygenase, domain 1"/>
    <property type="match status" value="1"/>
</dbReference>
<gene>
    <name evidence="2" type="ORF">GCM10009810_22170</name>
</gene>
<evidence type="ECO:0000313" key="3">
    <source>
        <dbReference type="Proteomes" id="UP001501475"/>
    </source>
</evidence>
<evidence type="ECO:0000313" key="2">
    <source>
        <dbReference type="EMBL" id="GAA1762443.1"/>
    </source>
</evidence>
<dbReference type="InterPro" id="IPR041581">
    <property type="entry name" value="Glyoxalase_6"/>
</dbReference>
<proteinExistence type="predicted"/>
<dbReference type="SUPFAM" id="SSF54593">
    <property type="entry name" value="Glyoxalase/Bleomycin resistance protein/Dihydroxybiphenyl dioxygenase"/>
    <property type="match status" value="1"/>
</dbReference>